<protein>
    <submittedName>
        <fullName evidence="1">2580_t:CDS:1</fullName>
    </submittedName>
</protein>
<reference evidence="1" key="1">
    <citation type="submission" date="2021-06" db="EMBL/GenBank/DDBJ databases">
        <authorList>
            <person name="Kallberg Y."/>
            <person name="Tangrot J."/>
            <person name="Rosling A."/>
        </authorList>
    </citation>
    <scope>NUCLEOTIDE SEQUENCE</scope>
    <source>
        <strain evidence="1">IL203A</strain>
    </source>
</reference>
<organism evidence="1 2">
    <name type="scientific">Dentiscutata heterogama</name>
    <dbReference type="NCBI Taxonomy" id="1316150"/>
    <lineage>
        <taxon>Eukaryota</taxon>
        <taxon>Fungi</taxon>
        <taxon>Fungi incertae sedis</taxon>
        <taxon>Mucoromycota</taxon>
        <taxon>Glomeromycotina</taxon>
        <taxon>Glomeromycetes</taxon>
        <taxon>Diversisporales</taxon>
        <taxon>Gigasporaceae</taxon>
        <taxon>Dentiscutata</taxon>
    </lineage>
</organism>
<evidence type="ECO:0000313" key="1">
    <source>
        <dbReference type="EMBL" id="CAG8645622.1"/>
    </source>
</evidence>
<comment type="caution">
    <text evidence="1">The sequence shown here is derived from an EMBL/GenBank/DDBJ whole genome shotgun (WGS) entry which is preliminary data.</text>
</comment>
<proteinExistence type="predicted"/>
<keyword evidence="2" id="KW-1185">Reference proteome</keyword>
<feature type="non-terminal residue" evidence="1">
    <location>
        <position position="57"/>
    </location>
</feature>
<gene>
    <name evidence="1" type="ORF">DHETER_LOCUS9048</name>
</gene>
<sequence length="57" mass="6291">PDFSWLGLIVEGKCFLGSLVELIQKTAYVKSIILHANIIFAEGLLVFAAREFKNPGL</sequence>
<evidence type="ECO:0000313" key="2">
    <source>
        <dbReference type="Proteomes" id="UP000789702"/>
    </source>
</evidence>
<dbReference type="EMBL" id="CAJVPU010015253">
    <property type="protein sequence ID" value="CAG8645622.1"/>
    <property type="molecule type" value="Genomic_DNA"/>
</dbReference>
<accession>A0ACA9NC35</accession>
<name>A0ACA9NC35_9GLOM</name>
<dbReference type="Proteomes" id="UP000789702">
    <property type="component" value="Unassembled WGS sequence"/>
</dbReference>
<feature type="non-terminal residue" evidence="1">
    <location>
        <position position="1"/>
    </location>
</feature>